<evidence type="ECO:0000256" key="1">
    <source>
        <dbReference type="SAM" id="Phobius"/>
    </source>
</evidence>
<evidence type="ECO:0000313" key="2">
    <source>
        <dbReference type="EMBL" id="KRH01836.1"/>
    </source>
</evidence>
<reference evidence="2" key="3">
    <citation type="submission" date="2018-07" db="EMBL/GenBank/DDBJ databases">
        <title>WGS assembly of Glycine max.</title>
        <authorList>
            <person name="Schmutz J."/>
            <person name="Cannon S."/>
            <person name="Schlueter J."/>
            <person name="Ma J."/>
            <person name="Mitros T."/>
            <person name="Nelson W."/>
            <person name="Hyten D."/>
            <person name="Song Q."/>
            <person name="Thelen J."/>
            <person name="Cheng J."/>
            <person name="Xu D."/>
            <person name="Hellsten U."/>
            <person name="May G."/>
            <person name="Yu Y."/>
            <person name="Sakurai T."/>
            <person name="Umezawa T."/>
            <person name="Bhattacharyya M."/>
            <person name="Sandhu D."/>
            <person name="Valliyodan B."/>
            <person name="Lindquist E."/>
            <person name="Peto M."/>
            <person name="Grant D."/>
            <person name="Shu S."/>
            <person name="Goodstein D."/>
            <person name="Barry K."/>
            <person name="Futrell-Griggs M."/>
            <person name="Abernathy B."/>
            <person name="Du J."/>
            <person name="Tian Z."/>
            <person name="Zhu L."/>
            <person name="Gill N."/>
            <person name="Joshi T."/>
            <person name="Libault M."/>
            <person name="Sethuraman A."/>
            <person name="Zhang X."/>
            <person name="Shinozaki K."/>
            <person name="Nguyen H."/>
            <person name="Wing R."/>
            <person name="Cregan P."/>
            <person name="Specht J."/>
            <person name="Grimwood J."/>
            <person name="Rokhsar D."/>
            <person name="Stacey G."/>
            <person name="Shoemaker R."/>
            <person name="Jackson S."/>
        </authorList>
    </citation>
    <scope>NUCLEOTIDE SEQUENCE</scope>
    <source>
        <tissue evidence="2">Callus</tissue>
    </source>
</reference>
<protein>
    <submittedName>
        <fullName evidence="2 3">Uncharacterized protein</fullName>
    </submittedName>
</protein>
<sequence length="84" mass="9518">MVKIRMTLAARWFGLGMSVVPLWSGGVGVWCRRGLGNGVVLGRDWRNELWEMVTEGHSGKRMSFVKVMATTIIHVLWEKKVQCS</sequence>
<keyword evidence="1" id="KW-1133">Transmembrane helix</keyword>
<keyword evidence="4" id="KW-1185">Reference proteome</keyword>
<dbReference type="EMBL" id="CM000851">
    <property type="protein sequence ID" value="KRH01836.1"/>
    <property type="molecule type" value="Genomic_DNA"/>
</dbReference>
<proteinExistence type="predicted"/>
<dbReference type="Proteomes" id="UP000008827">
    <property type="component" value="Chromosome 18"/>
</dbReference>
<keyword evidence="1" id="KW-0472">Membrane</keyword>
<reference evidence="3" key="2">
    <citation type="submission" date="2018-02" db="UniProtKB">
        <authorList>
            <consortium name="EnsemblPlants"/>
        </authorList>
    </citation>
    <scope>IDENTIFICATION</scope>
    <source>
        <strain evidence="3">Williams 82</strain>
    </source>
</reference>
<keyword evidence="1" id="KW-0812">Transmembrane</keyword>
<accession>A0A0R0F5S6</accession>
<reference evidence="2 3" key="1">
    <citation type="journal article" date="2010" name="Nature">
        <title>Genome sequence of the palaeopolyploid soybean.</title>
        <authorList>
            <person name="Schmutz J."/>
            <person name="Cannon S.B."/>
            <person name="Schlueter J."/>
            <person name="Ma J."/>
            <person name="Mitros T."/>
            <person name="Nelson W."/>
            <person name="Hyten D.L."/>
            <person name="Song Q."/>
            <person name="Thelen J.J."/>
            <person name="Cheng J."/>
            <person name="Xu D."/>
            <person name="Hellsten U."/>
            <person name="May G.D."/>
            <person name="Yu Y."/>
            <person name="Sakurai T."/>
            <person name="Umezawa T."/>
            <person name="Bhattacharyya M.K."/>
            <person name="Sandhu D."/>
            <person name="Valliyodan B."/>
            <person name="Lindquist E."/>
            <person name="Peto M."/>
            <person name="Grant D."/>
            <person name="Shu S."/>
            <person name="Goodstein D."/>
            <person name="Barry K."/>
            <person name="Futrell-Griggs M."/>
            <person name="Abernathy B."/>
            <person name="Du J."/>
            <person name="Tian Z."/>
            <person name="Zhu L."/>
            <person name="Gill N."/>
            <person name="Joshi T."/>
            <person name="Libault M."/>
            <person name="Sethuraman A."/>
            <person name="Zhang X.-C."/>
            <person name="Shinozaki K."/>
            <person name="Nguyen H.T."/>
            <person name="Wing R.A."/>
            <person name="Cregan P."/>
            <person name="Specht J."/>
            <person name="Grimwood J."/>
            <person name="Rokhsar D."/>
            <person name="Stacey G."/>
            <person name="Shoemaker R.C."/>
            <person name="Jackson S.A."/>
        </authorList>
    </citation>
    <scope>NUCLEOTIDE SEQUENCE [LARGE SCALE GENOMIC DNA]</scope>
    <source>
        <strain evidence="3">cv. Williams 82</strain>
        <tissue evidence="2">Callus</tissue>
    </source>
</reference>
<evidence type="ECO:0000313" key="3">
    <source>
        <dbReference type="EnsemblPlants" id="KRH01836"/>
    </source>
</evidence>
<dbReference type="AlphaFoldDB" id="A0A0R0F5S6"/>
<feature type="transmembrane region" description="Helical" evidence="1">
    <location>
        <begin position="12"/>
        <end position="30"/>
    </location>
</feature>
<organism evidence="2">
    <name type="scientific">Glycine max</name>
    <name type="common">Soybean</name>
    <name type="synonym">Glycine hispida</name>
    <dbReference type="NCBI Taxonomy" id="3847"/>
    <lineage>
        <taxon>Eukaryota</taxon>
        <taxon>Viridiplantae</taxon>
        <taxon>Streptophyta</taxon>
        <taxon>Embryophyta</taxon>
        <taxon>Tracheophyta</taxon>
        <taxon>Spermatophyta</taxon>
        <taxon>Magnoliopsida</taxon>
        <taxon>eudicotyledons</taxon>
        <taxon>Gunneridae</taxon>
        <taxon>Pentapetalae</taxon>
        <taxon>rosids</taxon>
        <taxon>fabids</taxon>
        <taxon>Fabales</taxon>
        <taxon>Fabaceae</taxon>
        <taxon>Papilionoideae</taxon>
        <taxon>50 kb inversion clade</taxon>
        <taxon>NPAAA clade</taxon>
        <taxon>indigoferoid/millettioid clade</taxon>
        <taxon>Phaseoleae</taxon>
        <taxon>Glycine</taxon>
        <taxon>Glycine subgen. Soja</taxon>
    </lineage>
</organism>
<name>A0A0R0F5S6_SOYBN</name>
<evidence type="ECO:0000313" key="4">
    <source>
        <dbReference type="Proteomes" id="UP000008827"/>
    </source>
</evidence>
<dbReference type="EnsemblPlants" id="KRH01836">
    <property type="protein sequence ID" value="KRH01836"/>
    <property type="gene ID" value="GLYMA_18G301800"/>
</dbReference>
<dbReference type="InParanoid" id="A0A0R0F5S6"/>
<dbReference type="Gramene" id="KRH01836">
    <property type="protein sequence ID" value="KRH01836"/>
    <property type="gene ID" value="GLYMA_18G301800"/>
</dbReference>
<gene>
    <name evidence="2" type="ORF">GLYMA_18G301800</name>
</gene>